<dbReference type="AlphaFoldDB" id="A0A6H1ZQD1"/>
<gene>
    <name evidence="3" type="ORF">MM415A00869_0029</name>
    <name evidence="2" type="ORF">MM415B00170_0022</name>
    <name evidence="1" type="ORF">TM448A01387_0019</name>
</gene>
<proteinExistence type="predicted"/>
<evidence type="ECO:0000313" key="2">
    <source>
        <dbReference type="EMBL" id="QJA67713.1"/>
    </source>
</evidence>
<dbReference type="Pfam" id="PF07505">
    <property type="entry name" value="DUF5131"/>
    <property type="match status" value="1"/>
</dbReference>
<dbReference type="InterPro" id="IPR011101">
    <property type="entry name" value="DUF5131"/>
</dbReference>
<reference evidence="1" key="1">
    <citation type="submission" date="2020-03" db="EMBL/GenBank/DDBJ databases">
        <title>The deep terrestrial virosphere.</title>
        <authorList>
            <person name="Holmfeldt K."/>
            <person name="Nilsson E."/>
            <person name="Simone D."/>
            <person name="Lopez-Fernandez M."/>
            <person name="Wu X."/>
            <person name="de Brujin I."/>
            <person name="Lundin D."/>
            <person name="Andersson A."/>
            <person name="Bertilsson S."/>
            <person name="Dopson M."/>
        </authorList>
    </citation>
    <scope>NUCLEOTIDE SEQUENCE</scope>
    <source>
        <strain evidence="3">MM415A00869</strain>
        <strain evidence="2">MM415B00170</strain>
        <strain evidence="1">TM448A01387</strain>
    </source>
</reference>
<evidence type="ECO:0000313" key="1">
    <source>
        <dbReference type="EMBL" id="QJA49517.1"/>
    </source>
</evidence>
<protein>
    <submittedName>
        <fullName evidence="1">Uncharacterized protein</fullName>
    </submittedName>
</protein>
<sequence length="296" mass="33805">MATGIPWTQETINPWAGCTKIAAGCRNCYAERMAFRVSNMPGIAGCIYAKAMNGRAGWNGNVVRQPGQIEKVLKRRKPTKFFWGSMTDIFHEKVLFEWIDEVMAAIAMTPWHTHQILTKRPERELEYFTGIEALEPESERDMLIWDGWRGVYGSRLNEKPLWPLANLQIGISCSTQADLDRMVPIAMQIPASVRFISFEPLLGEIEASKYLLPQFRHITGLYKGTAPPHIKPNWAIVGSESGPKRRPCKLEWIHSIVEQCKSANVPVFVKQMEINGKVSHKPEEWPEWAQVQEYPK</sequence>
<organism evidence="1">
    <name type="scientific">viral metagenome</name>
    <dbReference type="NCBI Taxonomy" id="1070528"/>
    <lineage>
        <taxon>unclassified sequences</taxon>
        <taxon>metagenomes</taxon>
        <taxon>organismal metagenomes</taxon>
    </lineage>
</organism>
<dbReference type="EMBL" id="MT142384">
    <property type="protein sequence ID" value="QJA79531.1"/>
    <property type="molecule type" value="Genomic_DNA"/>
</dbReference>
<accession>A0A6H1ZQD1</accession>
<name>A0A6H1ZQD1_9ZZZZ</name>
<dbReference type="EMBL" id="MT141575">
    <property type="protein sequence ID" value="QJA67713.1"/>
    <property type="molecule type" value="Genomic_DNA"/>
</dbReference>
<evidence type="ECO:0000313" key="3">
    <source>
        <dbReference type="EMBL" id="QJA79531.1"/>
    </source>
</evidence>
<dbReference type="EMBL" id="MT144140">
    <property type="protein sequence ID" value="QJA49517.1"/>
    <property type="molecule type" value="Genomic_DNA"/>
</dbReference>